<proteinExistence type="predicted"/>
<dbReference type="Proteomes" id="UP000824099">
    <property type="component" value="Unassembled WGS sequence"/>
</dbReference>
<organism evidence="2 3">
    <name type="scientific">Candidatus Avacidaminococcus intestinavium</name>
    <dbReference type="NCBI Taxonomy" id="2840684"/>
    <lineage>
        <taxon>Bacteria</taxon>
        <taxon>Bacillati</taxon>
        <taxon>Bacillota</taxon>
        <taxon>Negativicutes</taxon>
        <taxon>Acidaminococcales</taxon>
        <taxon>Acidaminococcaceae</taxon>
        <taxon>Acidaminococcaceae incertae sedis</taxon>
        <taxon>Candidatus Avacidaminococcus</taxon>
    </lineage>
</organism>
<accession>A0A9D1MR68</accession>
<reference evidence="2" key="1">
    <citation type="submission" date="2020-10" db="EMBL/GenBank/DDBJ databases">
        <authorList>
            <person name="Gilroy R."/>
        </authorList>
    </citation>
    <scope>NUCLEOTIDE SEQUENCE</scope>
    <source>
        <strain evidence="2">CHK160-1198</strain>
    </source>
</reference>
<comment type="caution">
    <text evidence="2">The sequence shown here is derived from an EMBL/GenBank/DDBJ whole genome shotgun (WGS) entry which is preliminary data.</text>
</comment>
<name>A0A9D1MR68_9FIRM</name>
<keyword evidence="1" id="KW-0812">Transmembrane</keyword>
<keyword evidence="1" id="KW-0472">Membrane</keyword>
<dbReference type="EMBL" id="DVNI01000122">
    <property type="protein sequence ID" value="HIU64788.1"/>
    <property type="molecule type" value="Genomic_DNA"/>
</dbReference>
<evidence type="ECO:0000256" key="1">
    <source>
        <dbReference type="SAM" id="Phobius"/>
    </source>
</evidence>
<feature type="transmembrane region" description="Helical" evidence="1">
    <location>
        <begin position="33"/>
        <end position="54"/>
    </location>
</feature>
<protein>
    <submittedName>
        <fullName evidence="2">Uncharacterized protein</fullName>
    </submittedName>
</protein>
<gene>
    <name evidence="2" type="ORF">IAB06_07135</name>
</gene>
<sequence length="56" mass="6969">MNKEKLKEIWQAWLHYCQRPKTIFDFKDRIKGVIILFLIIMLLEAVVELFLNWYNR</sequence>
<reference evidence="2" key="2">
    <citation type="journal article" date="2021" name="PeerJ">
        <title>Extensive microbial diversity within the chicken gut microbiome revealed by metagenomics and culture.</title>
        <authorList>
            <person name="Gilroy R."/>
            <person name="Ravi A."/>
            <person name="Getino M."/>
            <person name="Pursley I."/>
            <person name="Horton D.L."/>
            <person name="Alikhan N.F."/>
            <person name="Baker D."/>
            <person name="Gharbi K."/>
            <person name="Hall N."/>
            <person name="Watson M."/>
            <person name="Adriaenssens E.M."/>
            <person name="Foster-Nyarko E."/>
            <person name="Jarju S."/>
            <person name="Secka A."/>
            <person name="Antonio M."/>
            <person name="Oren A."/>
            <person name="Chaudhuri R.R."/>
            <person name="La Ragione R."/>
            <person name="Hildebrand F."/>
            <person name="Pallen M.J."/>
        </authorList>
    </citation>
    <scope>NUCLEOTIDE SEQUENCE</scope>
    <source>
        <strain evidence="2">CHK160-1198</strain>
    </source>
</reference>
<evidence type="ECO:0000313" key="2">
    <source>
        <dbReference type="EMBL" id="HIU64788.1"/>
    </source>
</evidence>
<keyword evidence="1" id="KW-1133">Transmembrane helix</keyword>
<evidence type="ECO:0000313" key="3">
    <source>
        <dbReference type="Proteomes" id="UP000824099"/>
    </source>
</evidence>
<dbReference type="AlphaFoldDB" id="A0A9D1MR68"/>